<keyword evidence="5" id="KW-1185">Reference proteome</keyword>
<evidence type="ECO:0000256" key="1">
    <source>
        <dbReference type="ARBA" id="ARBA00004613"/>
    </source>
</evidence>
<dbReference type="InterPro" id="IPR011049">
    <property type="entry name" value="Serralysin-like_metalloprot_C"/>
</dbReference>
<evidence type="ECO:0000313" key="5">
    <source>
        <dbReference type="Proteomes" id="UP001441944"/>
    </source>
</evidence>
<name>A0ABQ0ARD6_9RHOB</name>
<dbReference type="InterPro" id="IPR001343">
    <property type="entry name" value="Hemolysn_Ca-bd"/>
</dbReference>
<comment type="caution">
    <text evidence="4">The sequence shown here is derived from an EMBL/GenBank/DDBJ whole genome shotgun (WGS) entry which is preliminary data.</text>
</comment>
<dbReference type="PANTHER" id="PTHR38340:SF1">
    <property type="entry name" value="S-LAYER PROTEIN"/>
    <property type="match status" value="1"/>
</dbReference>
<dbReference type="Pfam" id="PF00353">
    <property type="entry name" value="HemolysinCabind"/>
    <property type="match status" value="7"/>
</dbReference>
<feature type="compositionally biased region" description="Gly residues" evidence="3">
    <location>
        <begin position="626"/>
        <end position="639"/>
    </location>
</feature>
<accession>A0ABQ0ARD6</accession>
<dbReference type="PRINTS" id="PR00313">
    <property type="entry name" value="CABNDNGRPT"/>
</dbReference>
<dbReference type="InterPro" id="IPR018511">
    <property type="entry name" value="Hemolysin-typ_Ca-bd_CS"/>
</dbReference>
<evidence type="ECO:0000256" key="2">
    <source>
        <dbReference type="ARBA" id="ARBA00022525"/>
    </source>
</evidence>
<protein>
    <recommendedName>
        <fullName evidence="6">Hemolysin-type calcium-binding repeat-containing protein</fullName>
    </recommendedName>
</protein>
<gene>
    <name evidence="4" type="ORF">NBRC116598_37640</name>
</gene>
<dbReference type="Gene3D" id="2.150.10.10">
    <property type="entry name" value="Serralysin-like metalloprotease, C-terminal"/>
    <property type="match status" value="4"/>
</dbReference>
<feature type="region of interest" description="Disordered" evidence="3">
    <location>
        <begin position="599"/>
        <end position="639"/>
    </location>
</feature>
<dbReference type="Proteomes" id="UP001441944">
    <property type="component" value="Unassembled WGS sequence"/>
</dbReference>
<sequence>MATVISQSLAPGQSMFYNDPLAINGTIPEGATGDEVREIANETEFQATIQLRLTAFKGVLTARSVETVAHFQGSGFVYGEDVGDLVFPTAGNINTLIVGTEWGVRVRRPVGVETRESSLTISDLDLDVASLPGLDTDELWSLIFDGDDDFTLNQRVDNEVAGDGRDLNSGNVTGGNDVMRLFESEPQPPLNTTDGSFEYSSTQYFGDFFTVGFSATLQGGNDSISGLAPKNLASGDVERAIGTLTGGNDIMDFSTSTRAVTAFGDAVSNATTATGGNDTITGTDLNDVLVGDVGTVEDGAVLFGGDDSLIGGAGNDQLFGDQRIIDGIGTANGGNDRLFGGLGDDTLRGGGGDDDLEGGAGLDRQFGEGGDDFFLLVDPSELVAGEIYDGGEGTDEFVIFFQGDYDFTSVDLTSVEGVRMGDISGRTTVRLNSSQINSAGFSPDAVFESLVPTGSREFLIVQVTDGSADLSGFSFIGWENFTDVIEVTGSDLNDTIVGTSLTDFLFGRDGDDFLDGRGGNDSMSGGLGDDTYMIDGGDIAFEHTDAGTDLVRSSVSINALNSNIENLELLVGENAAIAGIGNEQNNRISGNEFDNKLGGGAGRDTLKGHVGNDTISGNSGRDKLFGGSGGDTLKGGNGNDKVFGGKGSDLLNGGGGRDVLQGQKGSDVLTGGSGRDAFVFNRGDGHDTITDFAVGIDHIQIGRGASRLRQLDFEQRGDDVLVSFRNVEITVEDMTVSEIADSDNFLFV</sequence>
<proteinExistence type="predicted"/>
<dbReference type="RefSeq" id="WP_353402145.1">
    <property type="nucleotide sequence ID" value="NZ_BAABWU010000021.1"/>
</dbReference>
<dbReference type="SUPFAM" id="SSF51120">
    <property type="entry name" value="beta-Roll"/>
    <property type="match status" value="3"/>
</dbReference>
<comment type="subcellular location">
    <subcellularLocation>
        <location evidence="1">Secreted</location>
    </subcellularLocation>
</comment>
<dbReference type="EMBL" id="BAABWU010000021">
    <property type="protein sequence ID" value="GAA6198319.1"/>
    <property type="molecule type" value="Genomic_DNA"/>
</dbReference>
<keyword evidence="2" id="KW-0964">Secreted</keyword>
<dbReference type="PANTHER" id="PTHR38340">
    <property type="entry name" value="S-LAYER PROTEIN"/>
    <property type="match status" value="1"/>
</dbReference>
<evidence type="ECO:0000256" key="3">
    <source>
        <dbReference type="SAM" id="MobiDB-lite"/>
    </source>
</evidence>
<evidence type="ECO:0000313" key="4">
    <source>
        <dbReference type="EMBL" id="GAA6198319.1"/>
    </source>
</evidence>
<evidence type="ECO:0008006" key="6">
    <source>
        <dbReference type="Google" id="ProtNLM"/>
    </source>
</evidence>
<dbReference type="PROSITE" id="PS00330">
    <property type="entry name" value="HEMOLYSIN_CALCIUM"/>
    <property type="match status" value="3"/>
</dbReference>
<reference evidence="4 5" key="1">
    <citation type="submission" date="2024-04" db="EMBL/GenBank/DDBJ databases">
        <title>Draft genome sequence of Pseudophaeobacter arcticus NBRC 116598.</title>
        <authorList>
            <person name="Miyakawa T."/>
            <person name="Kusuya Y."/>
            <person name="Miura T."/>
        </authorList>
    </citation>
    <scope>NUCLEOTIDE SEQUENCE [LARGE SCALE GENOMIC DNA]</scope>
    <source>
        <strain evidence="4 5">SU-CL00105</strain>
    </source>
</reference>
<organism evidence="4 5">
    <name type="scientific">Pseudophaeobacter arcticus</name>
    <dbReference type="NCBI Taxonomy" id="385492"/>
    <lineage>
        <taxon>Bacteria</taxon>
        <taxon>Pseudomonadati</taxon>
        <taxon>Pseudomonadota</taxon>
        <taxon>Alphaproteobacteria</taxon>
        <taxon>Rhodobacterales</taxon>
        <taxon>Paracoccaceae</taxon>
        <taxon>Pseudophaeobacter</taxon>
    </lineage>
</organism>
<dbReference type="InterPro" id="IPR050557">
    <property type="entry name" value="RTX_toxin/Mannuronan_C5-epim"/>
</dbReference>